<comment type="caution">
    <text evidence="4">The sequence shown here is derived from an EMBL/GenBank/DDBJ whole genome shotgun (WGS) entry which is preliminary data.</text>
</comment>
<dbReference type="InterPro" id="IPR014729">
    <property type="entry name" value="Rossmann-like_a/b/a_fold"/>
</dbReference>
<dbReference type="InterPro" id="IPR050385">
    <property type="entry name" value="Archaeal_FAD_synthase"/>
</dbReference>
<dbReference type="PANTHER" id="PTHR43793:SF1">
    <property type="entry name" value="FAD SYNTHASE"/>
    <property type="match status" value="1"/>
</dbReference>
<dbReference type="NCBIfam" id="TIGR00125">
    <property type="entry name" value="cyt_tran_rel"/>
    <property type="match status" value="1"/>
</dbReference>
<name>A0A2M8KST6_9BACT</name>
<evidence type="ECO:0000313" key="5">
    <source>
        <dbReference type="Proteomes" id="UP000229554"/>
    </source>
</evidence>
<reference evidence="5" key="1">
    <citation type="submission" date="2017-09" db="EMBL/GenBank/DDBJ databases">
        <title>Depth-based differentiation of microbial function through sediment-hosted aquifers and enrichment of novel symbionts in the deep terrestrial subsurface.</title>
        <authorList>
            <person name="Probst A.J."/>
            <person name="Ladd B."/>
            <person name="Jarett J.K."/>
            <person name="Geller-Mcgrath D.E."/>
            <person name="Sieber C.M.K."/>
            <person name="Emerson J.B."/>
            <person name="Anantharaman K."/>
            <person name="Thomas B.C."/>
            <person name="Malmstrom R."/>
            <person name="Stieglmeier M."/>
            <person name="Klingl A."/>
            <person name="Woyke T."/>
            <person name="Ryan C.M."/>
            <person name="Banfield J.F."/>
        </authorList>
    </citation>
    <scope>NUCLEOTIDE SEQUENCE [LARGE SCALE GENOMIC DNA]</scope>
</reference>
<dbReference type="Proteomes" id="UP000229554">
    <property type="component" value="Unassembled WGS sequence"/>
</dbReference>
<organism evidence="4 5">
    <name type="scientific">Candidatus Roizmanbacteria bacterium CG10_big_fil_rev_8_21_14_0_10_39_6</name>
    <dbReference type="NCBI Taxonomy" id="1974853"/>
    <lineage>
        <taxon>Bacteria</taxon>
        <taxon>Candidatus Roizmaniibacteriota</taxon>
    </lineage>
</organism>
<dbReference type="AlphaFoldDB" id="A0A2M8KST6"/>
<keyword evidence="2 4" id="KW-0548">Nucleotidyltransferase</keyword>
<dbReference type="Gene3D" id="3.40.50.620">
    <property type="entry name" value="HUPs"/>
    <property type="match status" value="1"/>
</dbReference>
<proteinExistence type="predicted"/>
<evidence type="ECO:0000313" key="4">
    <source>
        <dbReference type="EMBL" id="PJE62950.1"/>
    </source>
</evidence>
<evidence type="ECO:0000259" key="3">
    <source>
        <dbReference type="Pfam" id="PF01467"/>
    </source>
</evidence>
<dbReference type="Pfam" id="PF01467">
    <property type="entry name" value="CTP_transf_like"/>
    <property type="match status" value="1"/>
</dbReference>
<protein>
    <submittedName>
        <fullName evidence="4">Glycerol-3-phosphate cytidylyltransferase</fullName>
    </submittedName>
</protein>
<evidence type="ECO:0000256" key="1">
    <source>
        <dbReference type="ARBA" id="ARBA00022679"/>
    </source>
</evidence>
<feature type="domain" description="Cytidyltransferase-like" evidence="3">
    <location>
        <begin position="25"/>
        <end position="144"/>
    </location>
</feature>
<dbReference type="PANTHER" id="PTHR43793">
    <property type="entry name" value="FAD SYNTHASE"/>
    <property type="match status" value="1"/>
</dbReference>
<gene>
    <name evidence="4" type="ORF">COU88_02200</name>
</gene>
<dbReference type="GO" id="GO:0016779">
    <property type="term" value="F:nucleotidyltransferase activity"/>
    <property type="evidence" value="ECO:0007669"/>
    <property type="project" value="UniProtKB-KW"/>
</dbReference>
<dbReference type="InterPro" id="IPR004821">
    <property type="entry name" value="Cyt_trans-like"/>
</dbReference>
<sequence>MSSNEHFFNSLEKEFEHLRQKRIVLVGGCFDILHFGHISFLQQAKKTGDFLVVALENDAFIHMQKKRKPFHTLQERIAILQEIRTVDSVISLPLLSGYEDYLKLVKAIHPSIIAVTENDPYLSQKSKQARAIQAQVKIVIGRIPQHATTSILKQL</sequence>
<dbReference type="SUPFAM" id="SSF52374">
    <property type="entry name" value="Nucleotidylyl transferase"/>
    <property type="match status" value="1"/>
</dbReference>
<keyword evidence="1 4" id="KW-0808">Transferase</keyword>
<accession>A0A2M8KST6</accession>
<evidence type="ECO:0000256" key="2">
    <source>
        <dbReference type="ARBA" id="ARBA00022695"/>
    </source>
</evidence>
<dbReference type="EMBL" id="PFED01000093">
    <property type="protein sequence ID" value="PJE62950.1"/>
    <property type="molecule type" value="Genomic_DNA"/>
</dbReference>